<dbReference type="InterPro" id="IPR010982">
    <property type="entry name" value="Lambda_DNA-bd_dom_sf"/>
</dbReference>
<dbReference type="GO" id="GO:0003677">
    <property type="term" value="F:DNA binding"/>
    <property type="evidence" value="ECO:0007669"/>
    <property type="project" value="InterPro"/>
</dbReference>
<dbReference type="Pfam" id="PF13560">
    <property type="entry name" value="HTH_31"/>
    <property type="match status" value="1"/>
</dbReference>
<dbReference type="RefSeq" id="WP_163613082.1">
    <property type="nucleotide sequence ID" value="NZ_JAAGWB010000066.1"/>
</dbReference>
<dbReference type="PANTHER" id="PTHR35010:SF2">
    <property type="entry name" value="BLL4672 PROTEIN"/>
    <property type="match status" value="1"/>
</dbReference>
<reference evidence="4 6" key="2">
    <citation type="submission" date="2020-02" db="EMBL/GenBank/DDBJ databases">
        <title>The WGS of Modestobacter muralis DSM 100205.</title>
        <authorList>
            <person name="Jiang Z."/>
        </authorList>
    </citation>
    <scope>NUCLEOTIDE SEQUENCE [LARGE SCALE GENOMIC DNA]</scope>
    <source>
        <strain evidence="4 6">DSM 100205</strain>
    </source>
</reference>
<dbReference type="EMBL" id="JAAGWH010000063">
    <property type="protein sequence ID" value="NEK96389.1"/>
    <property type="molecule type" value="Genomic_DNA"/>
</dbReference>
<feature type="compositionally biased region" description="Low complexity" evidence="1">
    <location>
        <begin position="282"/>
        <end position="300"/>
    </location>
</feature>
<dbReference type="EMBL" id="JAAGWB010000066">
    <property type="protein sequence ID" value="NEN53289.1"/>
    <property type="molecule type" value="Genomic_DNA"/>
</dbReference>
<dbReference type="Gene3D" id="1.10.260.40">
    <property type="entry name" value="lambda repressor-like DNA-binding domains"/>
    <property type="match status" value="1"/>
</dbReference>
<dbReference type="AlphaFoldDB" id="A0A6P0HDU9"/>
<proteinExistence type="predicted"/>
<dbReference type="Gene3D" id="3.30.450.180">
    <property type="match status" value="1"/>
</dbReference>
<dbReference type="Proteomes" id="UP000471152">
    <property type="component" value="Unassembled WGS sequence"/>
</dbReference>
<protein>
    <submittedName>
        <fullName evidence="4">Helix-turn-helix domain-containing protein</fullName>
    </submittedName>
</protein>
<gene>
    <name evidence="4" type="ORF">G3R41_20505</name>
    <name evidence="3" type="ORF">GCU67_19790</name>
</gene>
<evidence type="ECO:0000313" key="4">
    <source>
        <dbReference type="EMBL" id="NEN53289.1"/>
    </source>
</evidence>
<keyword evidence="5" id="KW-1185">Reference proteome</keyword>
<organism evidence="4 6">
    <name type="scientific">Modestobacter muralis</name>
    <dbReference type="NCBI Taxonomy" id="1608614"/>
    <lineage>
        <taxon>Bacteria</taxon>
        <taxon>Bacillati</taxon>
        <taxon>Actinomycetota</taxon>
        <taxon>Actinomycetes</taxon>
        <taxon>Geodermatophilales</taxon>
        <taxon>Geodermatophilaceae</taxon>
        <taxon>Modestobacter</taxon>
    </lineage>
</organism>
<name>A0A6P0HDU9_9ACTN</name>
<dbReference type="CDD" id="cd00093">
    <property type="entry name" value="HTH_XRE"/>
    <property type="match status" value="1"/>
</dbReference>
<dbReference type="PROSITE" id="PS50943">
    <property type="entry name" value="HTH_CROC1"/>
    <property type="match status" value="1"/>
</dbReference>
<dbReference type="InterPro" id="IPR041413">
    <property type="entry name" value="MLTR_LBD"/>
</dbReference>
<feature type="region of interest" description="Disordered" evidence="1">
    <location>
        <begin position="282"/>
        <end position="306"/>
    </location>
</feature>
<feature type="domain" description="HTH cro/C1-type" evidence="2">
    <location>
        <begin position="32"/>
        <end position="83"/>
    </location>
</feature>
<evidence type="ECO:0000313" key="6">
    <source>
        <dbReference type="Proteomes" id="UP000471152"/>
    </source>
</evidence>
<dbReference type="SUPFAM" id="SSF47413">
    <property type="entry name" value="lambda repressor-like DNA-binding domains"/>
    <property type="match status" value="1"/>
</dbReference>
<reference evidence="3 5" key="1">
    <citation type="submission" date="2020-01" db="EMBL/GenBank/DDBJ databases">
        <title>the WGS Modestobacter muralis CPCC 204518.</title>
        <authorList>
            <person name="Jiang Z."/>
        </authorList>
    </citation>
    <scope>NUCLEOTIDE SEQUENCE [LARGE SCALE GENOMIC DNA]</scope>
    <source>
        <strain evidence="3 5">DSM 100205</strain>
    </source>
</reference>
<evidence type="ECO:0000256" key="1">
    <source>
        <dbReference type="SAM" id="MobiDB-lite"/>
    </source>
</evidence>
<dbReference type="InterPro" id="IPR001387">
    <property type="entry name" value="Cro/C1-type_HTH"/>
</dbReference>
<evidence type="ECO:0000259" key="2">
    <source>
        <dbReference type="PROSITE" id="PS50943"/>
    </source>
</evidence>
<dbReference type="Proteomes" id="UP000468828">
    <property type="component" value="Unassembled WGS sequence"/>
</dbReference>
<evidence type="ECO:0000313" key="3">
    <source>
        <dbReference type="EMBL" id="NEK96389.1"/>
    </source>
</evidence>
<accession>A0A6P0HDU9</accession>
<feature type="region of interest" description="Disordered" evidence="1">
    <location>
        <begin position="93"/>
        <end position="112"/>
    </location>
</feature>
<evidence type="ECO:0000313" key="5">
    <source>
        <dbReference type="Proteomes" id="UP000468828"/>
    </source>
</evidence>
<dbReference type="PANTHER" id="PTHR35010">
    <property type="entry name" value="BLL4672 PROTEIN-RELATED"/>
    <property type="match status" value="1"/>
</dbReference>
<dbReference type="SMART" id="SM00530">
    <property type="entry name" value="HTH_XRE"/>
    <property type="match status" value="1"/>
</dbReference>
<comment type="caution">
    <text evidence="4">The sequence shown here is derived from an EMBL/GenBank/DDBJ whole genome shotgun (WGS) entry which is preliminary data.</text>
</comment>
<dbReference type="Pfam" id="PF17765">
    <property type="entry name" value="MLTR_LBD"/>
    <property type="match status" value="1"/>
</dbReference>
<sequence length="306" mass="33678">MDNRTEVRDFLTSRRERLTPEQAGIPSYGGRRRVKGLRREEVAMLAGMSTDYYTRLERGNLTGVSEAVLDSLARALRFDEAERAHLFDLAGTASPSGQARRQTADTTRRVSAPTGVREGVHRILDSLGAPAYVANGRMDVLATNRLGRALFTDAYADATSGFNLARYLFLDPRSRDFYLGWDTVARDSVASLRTYAGRNPYDRGLTDLVGELSTRSTEFAGWWATHTVKFHRTSTKKLHHSIVGDLEVTGEALELPGDPGLRIVTYTVEPASPSEQALAFLASWSSDEQSSAPASASPTSERSRES</sequence>